<dbReference type="EMBL" id="BHXC01000007">
    <property type="protein sequence ID" value="GCB92877.1"/>
    <property type="molecule type" value="Genomic_DNA"/>
</dbReference>
<evidence type="ECO:0000313" key="1">
    <source>
        <dbReference type="EMBL" id="GCB92877.1"/>
    </source>
</evidence>
<sequence length="62" mass="7063">MFGRKNTANTADAAAEYKTAKKALHDNQRAEKAAGIREETDTFHALNGRVLETEKNVPWYRR</sequence>
<dbReference type="Proteomes" id="UP000288351">
    <property type="component" value="Unassembled WGS sequence"/>
</dbReference>
<comment type="caution">
    <text evidence="1">The sequence shown here is derived from an EMBL/GenBank/DDBJ whole genome shotgun (WGS) entry which is preliminary data.</text>
</comment>
<evidence type="ECO:0000313" key="2">
    <source>
        <dbReference type="Proteomes" id="UP000288351"/>
    </source>
</evidence>
<organism evidence="1 2">
    <name type="scientific">Streptomyces noursei</name>
    <name type="common">Streptomyces albulus</name>
    <dbReference type="NCBI Taxonomy" id="1971"/>
    <lineage>
        <taxon>Bacteria</taxon>
        <taxon>Bacillati</taxon>
        <taxon>Actinomycetota</taxon>
        <taxon>Actinomycetes</taxon>
        <taxon>Kitasatosporales</taxon>
        <taxon>Streptomycetaceae</taxon>
        <taxon>Streptomyces</taxon>
    </lineage>
</organism>
<gene>
    <name evidence="1" type="ORF">SALB_05652</name>
</gene>
<dbReference type="RefSeq" id="WP_016572032.1">
    <property type="nucleotide sequence ID" value="NZ_BHXC01000007.1"/>
</dbReference>
<proteinExistence type="predicted"/>
<accession>A0A401R5H0</accession>
<protein>
    <submittedName>
        <fullName evidence="1">Uncharacterized protein</fullName>
    </submittedName>
</protein>
<reference evidence="1 2" key="1">
    <citation type="journal article" date="2019" name="Microbiol. Resour. Announc.">
        <title>Draft Genome Sequence of the Most Traditional epsilon-Poly-l-Lysine Producer, Streptomyces albulus NBRC14147.</title>
        <authorList>
            <person name="Yamanaka K."/>
            <person name="Hamano Y."/>
        </authorList>
    </citation>
    <scope>NUCLEOTIDE SEQUENCE [LARGE SCALE GENOMIC DNA]</scope>
    <source>
        <strain evidence="1 2">NBRC 14147</strain>
    </source>
</reference>
<dbReference type="AlphaFoldDB" id="A0A401R5H0"/>
<name>A0A401R5H0_STRNR</name>